<keyword evidence="2" id="KW-1185">Reference proteome</keyword>
<dbReference type="Proteomes" id="UP000091857">
    <property type="component" value="Chromosome 10"/>
</dbReference>
<comment type="caution">
    <text evidence="1">The sequence shown here is derived from an EMBL/GenBank/DDBJ whole genome shotgun (WGS) entry which is preliminary data.</text>
</comment>
<sequence length="486" mass="52767">MESEYLMGGIMASLLGFVLLYRLTAEKKATTSRGVAGYEKLESSENGIDQAEKDKKPDVIIVGAGVAGSALAYTLGKDGRNVHVIERDLTEPDRIVGELLQPGGYLKLIELGLQDCVEDIDAQQVFGYALYKGGRSTKLSYPLQSFDSNVSGRSFHNGRFIQRMREKAASLTNVRLEQGTVTSLLEANGTIKGVQYKTKTGQELAASAPLTIVCDGCFSNLRRSLCNAKVKIGSSEIRCLVDIPVSQKLPSISNGEMANYLKSIVAPQIPHELFDAFISAINKGNIRTMPNRSMPAAPHPTPGALLLGDAFNMRHPLTGGGMTVALSDIVVLRNLLRPLHDLSDASGLCEYLKSFYTLRKPVASTINTLAGALYKVFSASHDPAQDEMRRACFDYLSLGGVFSSGPIALLSGLNPQPLSLVMHFFAVAVYGVGRLVFTLPSAKRIWMGARMISVASRIIFPIIRVEGAQHMFFPKVMAKYCRPLAL</sequence>
<dbReference type="EMBL" id="CM004396">
    <property type="protein sequence ID" value="KAG8645747.1"/>
    <property type="molecule type" value="Genomic_DNA"/>
</dbReference>
<evidence type="ECO:0000313" key="1">
    <source>
        <dbReference type="EMBL" id="KAG8645747.1"/>
    </source>
</evidence>
<proteinExistence type="predicted"/>
<reference evidence="2" key="1">
    <citation type="journal article" date="2016" name="Nat. Biotechnol.">
        <title>Sequencing wild and cultivated cassava and related species reveals extensive interspecific hybridization and genetic diversity.</title>
        <authorList>
            <person name="Bredeson J.V."/>
            <person name="Lyons J.B."/>
            <person name="Prochnik S.E."/>
            <person name="Wu G.A."/>
            <person name="Ha C.M."/>
            <person name="Edsinger-Gonzales E."/>
            <person name="Grimwood J."/>
            <person name="Schmutz J."/>
            <person name="Rabbi I.Y."/>
            <person name="Egesi C."/>
            <person name="Nauluvula P."/>
            <person name="Lebot V."/>
            <person name="Ndunguru J."/>
            <person name="Mkamilo G."/>
            <person name="Bart R.S."/>
            <person name="Setter T.L."/>
            <person name="Gleadow R.M."/>
            <person name="Kulakow P."/>
            <person name="Ferguson M.E."/>
            <person name="Rounsley S."/>
            <person name="Rokhsar D.S."/>
        </authorList>
    </citation>
    <scope>NUCLEOTIDE SEQUENCE [LARGE SCALE GENOMIC DNA]</scope>
    <source>
        <strain evidence="2">cv. AM560-2</strain>
    </source>
</reference>
<organism evidence="1 2">
    <name type="scientific">Manihot esculenta</name>
    <name type="common">Cassava</name>
    <name type="synonym">Jatropha manihot</name>
    <dbReference type="NCBI Taxonomy" id="3983"/>
    <lineage>
        <taxon>Eukaryota</taxon>
        <taxon>Viridiplantae</taxon>
        <taxon>Streptophyta</taxon>
        <taxon>Embryophyta</taxon>
        <taxon>Tracheophyta</taxon>
        <taxon>Spermatophyta</taxon>
        <taxon>Magnoliopsida</taxon>
        <taxon>eudicotyledons</taxon>
        <taxon>Gunneridae</taxon>
        <taxon>Pentapetalae</taxon>
        <taxon>rosids</taxon>
        <taxon>fabids</taxon>
        <taxon>Malpighiales</taxon>
        <taxon>Euphorbiaceae</taxon>
        <taxon>Crotonoideae</taxon>
        <taxon>Manihoteae</taxon>
        <taxon>Manihot</taxon>
    </lineage>
</organism>
<protein>
    <submittedName>
        <fullName evidence="1">Uncharacterized protein</fullName>
    </submittedName>
</protein>
<accession>A0ACB7H039</accession>
<name>A0ACB7H039_MANES</name>
<gene>
    <name evidence="1" type="ORF">MANES_10G089100v8</name>
</gene>
<evidence type="ECO:0000313" key="2">
    <source>
        <dbReference type="Proteomes" id="UP000091857"/>
    </source>
</evidence>